<evidence type="ECO:0000313" key="7">
    <source>
        <dbReference type="Proteomes" id="UP000223606"/>
    </source>
</evidence>
<name>A0A2C9D284_9HYPH</name>
<dbReference type="PROSITE" id="PS00070">
    <property type="entry name" value="ALDEHYDE_DEHYDR_CYS"/>
    <property type="match status" value="1"/>
</dbReference>
<dbReference type="PANTHER" id="PTHR11699">
    <property type="entry name" value="ALDEHYDE DEHYDROGENASE-RELATED"/>
    <property type="match status" value="1"/>
</dbReference>
<dbReference type="AlphaFoldDB" id="A0A2C9D284"/>
<keyword evidence="7" id="KW-1185">Reference proteome</keyword>
<dbReference type="Gene3D" id="3.40.605.10">
    <property type="entry name" value="Aldehyde Dehydrogenase, Chain A, domain 1"/>
    <property type="match status" value="1"/>
</dbReference>
<dbReference type="InterPro" id="IPR016163">
    <property type="entry name" value="Ald_DH_C"/>
</dbReference>
<dbReference type="EMBL" id="LT960614">
    <property type="protein sequence ID" value="SON54354.1"/>
    <property type="molecule type" value="Genomic_DNA"/>
</dbReference>
<dbReference type="Pfam" id="PF00171">
    <property type="entry name" value="Aldedh"/>
    <property type="match status" value="1"/>
</dbReference>
<accession>A0A2C9D284</accession>
<reference evidence="7" key="1">
    <citation type="submission" date="2017-09" db="EMBL/GenBank/DDBJ databases">
        <title>Genome sequence of Nannocystis excedens DSM 71.</title>
        <authorList>
            <person name="Blom J."/>
        </authorList>
    </citation>
    <scope>NUCLEOTIDE SEQUENCE [LARGE SCALE GENOMIC DNA]</scope>
    <source>
        <strain evidence="7">type strain: E19</strain>
    </source>
</reference>
<dbReference type="InterPro" id="IPR016161">
    <property type="entry name" value="Ald_DH/histidinol_DH"/>
</dbReference>
<keyword evidence="2 4" id="KW-0560">Oxidoreductase</keyword>
<dbReference type="SUPFAM" id="SSF53720">
    <property type="entry name" value="ALDH-like"/>
    <property type="match status" value="1"/>
</dbReference>
<protein>
    <submittedName>
        <fullName evidence="6">Aldehyde dehydrogenase PuuC</fullName>
        <ecNumber evidence="6">1.2.1.5</ecNumber>
    </submittedName>
</protein>
<dbReference type="InterPro" id="IPR016162">
    <property type="entry name" value="Ald_DH_N"/>
</dbReference>
<dbReference type="KEGG" id="hdi:HDIA_0813"/>
<evidence type="ECO:0000256" key="1">
    <source>
        <dbReference type="ARBA" id="ARBA00009986"/>
    </source>
</evidence>
<sequence>MQAMSLNFDPNGLTLPFGHLIDGERVAAGGAEIPVARPSDGREVGRIHAADADLVDRAVQAAHRAFRTSGWAEADPLERAAVLKRWADLIDARRIEIARIEAATTTRPVEDLVNRDLVRAAGALRYFAEWADKVEGSLLATAAGRTSMVKPEPWGVIASIAPFNFPAINAIWKSAPALAVGNAVVLKPSEMTPCSAVVMAELALEAGLPRGLFNVIQGAGATGSALVRHPLVSKITFTGSSATGARVMADAAETGTKPVTLELGGKSPQLVLKDVRNLDAVALNVANGFLANAGQVCTAGTRLIVPETLHDDLLERVISIANGRRAGPTWQTGNTMPPIISEKQAQRIDAMLAETVSDGAEVMAGGGRDPSQNAGAYYRPTILRGVPEHSIGFRGEFFGPVLSVYTYADEEEGIAMANHPLYGLAASVYTDDAGKALSLPSRIDAGTVWVNAHGRQPDFATPQGGFKGSGFGKEMGRAGLESFLRFKTVWLQHG</sequence>
<dbReference type="GO" id="GO:0004030">
    <property type="term" value="F:aldehyde dehydrogenase [NAD(P)+] activity"/>
    <property type="evidence" value="ECO:0007669"/>
    <property type="project" value="UniProtKB-EC"/>
</dbReference>
<dbReference type="EC" id="1.2.1.5" evidence="6"/>
<dbReference type="InterPro" id="IPR016160">
    <property type="entry name" value="Ald_DH_CS_CYS"/>
</dbReference>
<feature type="active site" evidence="3">
    <location>
        <position position="262"/>
    </location>
</feature>
<evidence type="ECO:0000259" key="5">
    <source>
        <dbReference type="Pfam" id="PF00171"/>
    </source>
</evidence>
<feature type="domain" description="Aldehyde dehydrogenase" evidence="5">
    <location>
        <begin position="31"/>
        <end position="489"/>
    </location>
</feature>
<evidence type="ECO:0000313" key="6">
    <source>
        <dbReference type="EMBL" id="SON54354.1"/>
    </source>
</evidence>
<gene>
    <name evidence="6" type="primary">puuC</name>
    <name evidence="6" type="ORF">HDIA_0813</name>
</gene>
<dbReference type="FunFam" id="3.40.605.10:FF:000007">
    <property type="entry name" value="NAD/NADP-dependent betaine aldehyde dehydrogenase"/>
    <property type="match status" value="1"/>
</dbReference>
<dbReference type="Gene3D" id="3.40.309.10">
    <property type="entry name" value="Aldehyde Dehydrogenase, Chain A, domain 2"/>
    <property type="match status" value="1"/>
</dbReference>
<dbReference type="Proteomes" id="UP000223606">
    <property type="component" value="Chromosome 1"/>
</dbReference>
<dbReference type="InterPro" id="IPR029510">
    <property type="entry name" value="Ald_DH_CS_GLU"/>
</dbReference>
<evidence type="ECO:0000256" key="4">
    <source>
        <dbReference type="RuleBase" id="RU003345"/>
    </source>
</evidence>
<dbReference type="PROSITE" id="PS00687">
    <property type="entry name" value="ALDEHYDE_DEHYDR_GLU"/>
    <property type="match status" value="1"/>
</dbReference>
<comment type="similarity">
    <text evidence="1 4">Belongs to the aldehyde dehydrogenase family.</text>
</comment>
<evidence type="ECO:0000256" key="3">
    <source>
        <dbReference type="PROSITE-ProRule" id="PRU10007"/>
    </source>
</evidence>
<organism evidence="6 7">
    <name type="scientific">Hartmannibacter diazotrophicus</name>
    <dbReference type="NCBI Taxonomy" id="1482074"/>
    <lineage>
        <taxon>Bacteria</taxon>
        <taxon>Pseudomonadati</taxon>
        <taxon>Pseudomonadota</taxon>
        <taxon>Alphaproteobacteria</taxon>
        <taxon>Hyphomicrobiales</taxon>
        <taxon>Pleomorphomonadaceae</taxon>
        <taxon>Hartmannibacter</taxon>
    </lineage>
</organism>
<evidence type="ECO:0000256" key="2">
    <source>
        <dbReference type="ARBA" id="ARBA00023002"/>
    </source>
</evidence>
<proteinExistence type="inferred from homology"/>
<dbReference type="InterPro" id="IPR015590">
    <property type="entry name" value="Aldehyde_DH_dom"/>
</dbReference>